<gene>
    <name evidence="3" type="ORF">Q5H92_20345</name>
</gene>
<feature type="signal peptide" evidence="1">
    <location>
        <begin position="1"/>
        <end position="37"/>
    </location>
</feature>
<evidence type="ECO:0000313" key="4">
    <source>
        <dbReference type="Proteomes" id="UP001167796"/>
    </source>
</evidence>
<comment type="caution">
    <text evidence="3">The sequence shown here is derived from an EMBL/GenBank/DDBJ whole genome shotgun (WGS) entry which is preliminary data.</text>
</comment>
<keyword evidence="1" id="KW-0732">Signal</keyword>
<dbReference type="RefSeq" id="WP_305013394.1">
    <property type="nucleotide sequence ID" value="NZ_JAUQSX010000012.1"/>
</dbReference>
<name>A0ABT9AFR8_9BACT</name>
<dbReference type="Proteomes" id="UP001167796">
    <property type="component" value="Unassembled WGS sequence"/>
</dbReference>
<dbReference type="Pfam" id="PF14339">
    <property type="entry name" value="DUF4394"/>
    <property type="match status" value="3"/>
</dbReference>
<accession>A0ABT9AFR8</accession>
<feature type="chain" id="PRO_5047453493" evidence="1">
    <location>
        <begin position="38"/>
        <end position="1501"/>
    </location>
</feature>
<dbReference type="InterPro" id="IPR025507">
    <property type="entry name" value="DUF4394"/>
</dbReference>
<reference evidence="3" key="1">
    <citation type="submission" date="2023-07" db="EMBL/GenBank/DDBJ databases">
        <authorList>
            <person name="Kim M.K."/>
        </authorList>
    </citation>
    <scope>NUCLEOTIDE SEQUENCE</scope>
    <source>
        <strain evidence="3">M29</strain>
    </source>
</reference>
<organism evidence="3 4">
    <name type="scientific">Hymenobacter mellowenesis</name>
    <dbReference type="NCBI Taxonomy" id="3063995"/>
    <lineage>
        <taxon>Bacteria</taxon>
        <taxon>Pseudomonadati</taxon>
        <taxon>Bacteroidota</taxon>
        <taxon>Cytophagia</taxon>
        <taxon>Cytophagales</taxon>
        <taxon>Hymenobacteraceae</taxon>
        <taxon>Hymenobacter</taxon>
    </lineage>
</organism>
<evidence type="ECO:0000256" key="1">
    <source>
        <dbReference type="SAM" id="SignalP"/>
    </source>
</evidence>
<evidence type="ECO:0000313" key="3">
    <source>
        <dbReference type="EMBL" id="MDO7848727.1"/>
    </source>
</evidence>
<proteinExistence type="predicted"/>
<feature type="domain" description="DUF4394" evidence="2">
    <location>
        <begin position="343"/>
        <end position="596"/>
    </location>
</feature>
<feature type="domain" description="DUF4394" evidence="2">
    <location>
        <begin position="624"/>
        <end position="860"/>
    </location>
</feature>
<feature type="domain" description="DUF4394" evidence="2">
    <location>
        <begin position="74"/>
        <end position="306"/>
    </location>
</feature>
<dbReference type="EMBL" id="JAUQSX010000012">
    <property type="protein sequence ID" value="MDO7848727.1"/>
    <property type="molecule type" value="Genomic_DNA"/>
</dbReference>
<keyword evidence="4" id="KW-1185">Reference proteome</keyword>
<protein>
    <submittedName>
        <fullName evidence="3">DUF4394 domain-containing protein</fullName>
    </submittedName>
</protein>
<evidence type="ECO:0000259" key="2">
    <source>
        <dbReference type="Pfam" id="PF14339"/>
    </source>
</evidence>
<sequence>MSTPLLSPLAASRRFRRLLGTAAGLALAFAVPAAVQAQTVYGLGYANAGNAVGVPAGTQLLGSLDVATGTINLTTLKTVSGVTAGQTLVGMDSRPATGELFVLGYNASTAGSNSQLYTLDPNTGAVTAVGVAFRLELGGPSDRIGFDFNPTVDRIRVVSSYNPTTGNTNNYRLNPTPGTGGAIAVINDGVLAYASGTPADPNIGAAAYTNSAFGASTTVLYDIDETNGLLAQQNPPNNGTLATQVPITFNGAPFGTKNAIDIDIYVNPSTGQESAYLIEVTTGGSTNFYNFNLATGAATSVGSANVVPAIAGVEVRDIAAAIAPRSVPALQGQLAYAVTTNNNLISFDTQNPSVIRSLVAITGLGASQTLVGTDFRPNTGQLFGLGYDPATGANDRLYTINLTTGVATAVGTADIDLPLGTDLTAIGFDFNPTVDRIRVVSANDANYRLNPNNGAIAFMDGALAYAAGDPNAGQDPNVGSGAYTNSFVGSTATGLYVLDHVRGTVSFQNPPNNGTLTNSRQLNGVNGAGVGGAIGAVNDLDVYFDGTSDTPYLAAVPNGQVNSRFYSLSALSPTNTAAQVATDLGPIGAATTVRDISVLLAPNSTPTTAATLTGRLLYAVASGNLISFDSGNPGVIRTAVNITGLPSDGSQVLAGTDFRPLDGQLFALGYNATTSQGQIYTLNITTGALTAVGSLNAMTLGAASGIGFDFNPVADRIRIVGANGNNYRLTPAGALVTVNDGPTGRALSGTAYTNNDNNANTGTTQYGYDQTTNQVVVFSDPNAGTNSTLGSSNITVNTANGVEFDIYSDLTNPAVPVNTAFAVAATGTSTADGLYTVSLTNGTFTPLGQIGNGSNLSGLAAFLTPGPVIAAGLTWTGAVSTDWGTAGNWSPAQVPTATDNVTIPDVANDPVVTGNQLANAVTLNTGAVLTLADGAVLSVSGNITNNSATITSLGANVTGRITLAGAAIQIISGTLTTFPNLTVGTAGVAAGGPVAIRRSLVLNGSYTTSSQLLTLLSDATGTAYVVNNGAAVVGGQTTVQRYIMPNLNAGPGYRHYSSPVSGNTVADFTTTGYSPTVNSTYNSSNAPRLVQPYPTVFYYDQSRLATSNSSYAVGDFDNGFLSPGDLSDGLVAGRGYTVNINASALVDFTGTLNNGPYSRTNLARGAQTSAGYHLLGNPYPGAIDYNTVLGVSSGLESALYVFKSSGQYTGTYTSYVNGASTNTGTNVLPVGQGFFVRTAAGQTGAVNFTNAARLNAPDNTPFQRTAGTRPELTLTLRSATAANQAVVYFEQGATAGFDASFDAHYLPSTNGLLLATEAGAETLAINGQAALTGADVAVPLHVAAATAGSYTLAVDNLVNLPTGYFAYLRDGLTGAYTNLTPTTSIPLTLAANGAAGGRYAVVFSTQNRVLATAPAALAQLATVFPNPAHNTATLLLPVALRGQQATQVTVVDNMGRTVLARTLAAGAAEALELPLAGLAPGVYSVLARTTAGLVAKRLVVE</sequence>